<name>G0N7N9_CAEBE</name>
<evidence type="ECO:0000256" key="1">
    <source>
        <dbReference type="SAM" id="Phobius"/>
    </source>
</evidence>
<keyword evidence="1" id="KW-0472">Membrane</keyword>
<protein>
    <submittedName>
        <fullName evidence="2">Uncharacterized protein</fullName>
    </submittedName>
</protein>
<dbReference type="OrthoDB" id="5791643at2759"/>
<accession>G0N7N9</accession>
<dbReference type="STRING" id="135651.G0N7N9"/>
<dbReference type="HOGENOM" id="CLU_2760126_0_0_1"/>
<keyword evidence="1" id="KW-1133">Transmembrane helix</keyword>
<proteinExistence type="predicted"/>
<organism evidence="3">
    <name type="scientific">Caenorhabditis brenneri</name>
    <name type="common">Nematode worm</name>
    <dbReference type="NCBI Taxonomy" id="135651"/>
    <lineage>
        <taxon>Eukaryota</taxon>
        <taxon>Metazoa</taxon>
        <taxon>Ecdysozoa</taxon>
        <taxon>Nematoda</taxon>
        <taxon>Chromadorea</taxon>
        <taxon>Rhabditida</taxon>
        <taxon>Rhabditina</taxon>
        <taxon>Rhabditomorpha</taxon>
        <taxon>Rhabditoidea</taxon>
        <taxon>Rhabditidae</taxon>
        <taxon>Peloderinae</taxon>
        <taxon>Caenorhabditis</taxon>
    </lineage>
</organism>
<dbReference type="Proteomes" id="UP000008068">
    <property type="component" value="Unassembled WGS sequence"/>
</dbReference>
<reference evidence="3" key="1">
    <citation type="submission" date="2011-07" db="EMBL/GenBank/DDBJ databases">
        <authorList>
            <consortium name="Caenorhabditis brenneri Sequencing and Analysis Consortium"/>
            <person name="Wilson R.K."/>
        </authorList>
    </citation>
    <scope>NUCLEOTIDE SEQUENCE [LARGE SCALE GENOMIC DNA]</scope>
    <source>
        <strain evidence="3">PB2801</strain>
    </source>
</reference>
<dbReference type="eggNOG" id="ENOG502T90Z">
    <property type="taxonomic scope" value="Eukaryota"/>
</dbReference>
<dbReference type="FunCoup" id="G0N7N9">
    <property type="interactions" value="1049"/>
</dbReference>
<dbReference type="InParanoid" id="G0N7N9"/>
<keyword evidence="3" id="KW-1185">Reference proteome</keyword>
<dbReference type="EMBL" id="GL379848">
    <property type="protein sequence ID" value="EGT54917.1"/>
    <property type="molecule type" value="Genomic_DNA"/>
</dbReference>
<dbReference type="AlphaFoldDB" id="G0N7N9"/>
<gene>
    <name evidence="2" type="ORF">CAEBREN_15965</name>
</gene>
<sequence>MADQELRRRRVGQEGTEIRKKHRAERIYKIEKKSEPMSWSTIALIVLSVILVILFLVGCSWYRKFIPQFQIEAFTGFKRVKKLF</sequence>
<dbReference type="OMA" id="PMSWTCY"/>
<evidence type="ECO:0000313" key="3">
    <source>
        <dbReference type="Proteomes" id="UP000008068"/>
    </source>
</evidence>
<feature type="transmembrane region" description="Helical" evidence="1">
    <location>
        <begin position="42"/>
        <end position="62"/>
    </location>
</feature>
<evidence type="ECO:0000313" key="2">
    <source>
        <dbReference type="EMBL" id="EGT54917.1"/>
    </source>
</evidence>
<keyword evidence="1" id="KW-0812">Transmembrane</keyword>